<dbReference type="CDD" id="cd00165">
    <property type="entry name" value="S4"/>
    <property type="match status" value="1"/>
</dbReference>
<dbReference type="Pfam" id="PF01479">
    <property type="entry name" value="S4"/>
    <property type="match status" value="1"/>
</dbReference>
<dbReference type="Gene3D" id="3.30.70.580">
    <property type="entry name" value="Pseudouridine synthase I, catalytic domain, N-terminal subdomain"/>
    <property type="match status" value="1"/>
</dbReference>
<evidence type="ECO:0000256" key="4">
    <source>
        <dbReference type="RuleBase" id="RU003887"/>
    </source>
</evidence>
<evidence type="ECO:0000256" key="2">
    <source>
        <dbReference type="ARBA" id="ARBA00023235"/>
    </source>
</evidence>
<dbReference type="PROSITE" id="PS01149">
    <property type="entry name" value="PSI_RSU"/>
    <property type="match status" value="1"/>
</dbReference>
<dbReference type="EC" id="5.4.99.-" evidence="4"/>
<dbReference type="InterPro" id="IPR036986">
    <property type="entry name" value="S4_RNA-bd_sf"/>
</dbReference>
<reference evidence="7" key="1">
    <citation type="submission" date="2006-10" db="EMBL/GenBank/DDBJ databases">
        <title>Complete sequence of Solibacter usitatus Ellin6076.</title>
        <authorList>
            <consortium name="US DOE Joint Genome Institute"/>
            <person name="Copeland A."/>
            <person name="Lucas S."/>
            <person name="Lapidus A."/>
            <person name="Barry K."/>
            <person name="Detter J.C."/>
            <person name="Glavina del Rio T."/>
            <person name="Hammon N."/>
            <person name="Israni S."/>
            <person name="Dalin E."/>
            <person name="Tice H."/>
            <person name="Pitluck S."/>
            <person name="Thompson L.S."/>
            <person name="Brettin T."/>
            <person name="Bruce D."/>
            <person name="Han C."/>
            <person name="Tapia R."/>
            <person name="Gilna P."/>
            <person name="Schmutz J."/>
            <person name="Larimer F."/>
            <person name="Land M."/>
            <person name="Hauser L."/>
            <person name="Kyrpides N."/>
            <person name="Mikhailova N."/>
            <person name="Janssen P.H."/>
            <person name="Kuske C.R."/>
            <person name="Richardson P."/>
        </authorList>
    </citation>
    <scope>NUCLEOTIDE SEQUENCE</scope>
    <source>
        <strain evidence="7">Ellin6076</strain>
    </source>
</reference>
<dbReference type="STRING" id="234267.Acid_4090"/>
<evidence type="ECO:0000313" key="7">
    <source>
        <dbReference type="EMBL" id="ABJ85054.1"/>
    </source>
</evidence>
<dbReference type="KEGG" id="sus:Acid_4090"/>
<dbReference type="GO" id="GO:0005829">
    <property type="term" value="C:cytosol"/>
    <property type="evidence" value="ECO:0007669"/>
    <property type="project" value="UniProtKB-ARBA"/>
</dbReference>
<dbReference type="HOGENOM" id="CLU_024979_1_2_0"/>
<dbReference type="CDD" id="cd02870">
    <property type="entry name" value="PseudoU_synth_RsuA_like"/>
    <property type="match status" value="1"/>
</dbReference>
<dbReference type="InterPro" id="IPR018496">
    <property type="entry name" value="PsdUridine_synth_RsuA/RluB_CS"/>
</dbReference>
<dbReference type="InterPro" id="IPR050343">
    <property type="entry name" value="RsuA_PseudoU_synthase"/>
</dbReference>
<dbReference type="PANTHER" id="PTHR47683">
    <property type="entry name" value="PSEUDOURIDINE SYNTHASE FAMILY PROTEIN-RELATED"/>
    <property type="match status" value="1"/>
</dbReference>
<dbReference type="OrthoDB" id="9807213at2"/>
<dbReference type="FunFam" id="3.30.70.1560:FF:000001">
    <property type="entry name" value="Pseudouridine synthase"/>
    <property type="match status" value="1"/>
</dbReference>
<dbReference type="SUPFAM" id="SSF55174">
    <property type="entry name" value="Alpha-L RNA-binding motif"/>
    <property type="match status" value="1"/>
</dbReference>
<dbReference type="InterPro" id="IPR002942">
    <property type="entry name" value="S4_RNA-bd"/>
</dbReference>
<dbReference type="InterPro" id="IPR000748">
    <property type="entry name" value="PsdUridine_synth_RsuA/RluB/E/F"/>
</dbReference>
<dbReference type="eggNOG" id="COG1187">
    <property type="taxonomic scope" value="Bacteria"/>
</dbReference>
<keyword evidence="3" id="KW-0694">RNA-binding</keyword>
<dbReference type="InterPro" id="IPR020103">
    <property type="entry name" value="PsdUridine_synth_cat_dom_sf"/>
</dbReference>
<dbReference type="PROSITE" id="PS50889">
    <property type="entry name" value="S4"/>
    <property type="match status" value="1"/>
</dbReference>
<dbReference type="InterPro" id="IPR006145">
    <property type="entry name" value="PsdUridine_synth_RsuA/RluA"/>
</dbReference>
<dbReference type="PANTHER" id="PTHR47683:SF2">
    <property type="entry name" value="RNA-BINDING S4 DOMAIN-CONTAINING PROTEIN"/>
    <property type="match status" value="1"/>
</dbReference>
<dbReference type="InterPro" id="IPR042092">
    <property type="entry name" value="PsdUridine_s_RsuA/RluB/E/F_cat"/>
</dbReference>
<feature type="region of interest" description="Disordered" evidence="5">
    <location>
        <begin position="245"/>
        <end position="264"/>
    </location>
</feature>
<evidence type="ECO:0000256" key="3">
    <source>
        <dbReference type="PROSITE-ProRule" id="PRU00182"/>
    </source>
</evidence>
<organism evidence="7">
    <name type="scientific">Solibacter usitatus (strain Ellin6076)</name>
    <dbReference type="NCBI Taxonomy" id="234267"/>
    <lineage>
        <taxon>Bacteria</taxon>
        <taxon>Pseudomonadati</taxon>
        <taxon>Acidobacteriota</taxon>
        <taxon>Terriglobia</taxon>
        <taxon>Bryobacterales</taxon>
        <taxon>Solibacteraceae</taxon>
        <taxon>Candidatus Solibacter</taxon>
    </lineage>
</organism>
<comment type="similarity">
    <text evidence="1 4">Belongs to the pseudouridine synthase RsuA family.</text>
</comment>
<dbReference type="FunCoup" id="Q01Z61">
    <property type="interactions" value="348"/>
</dbReference>
<gene>
    <name evidence="7" type="ordered locus">Acid_4090</name>
</gene>
<evidence type="ECO:0000256" key="1">
    <source>
        <dbReference type="ARBA" id="ARBA00008348"/>
    </source>
</evidence>
<dbReference type="GO" id="GO:0120159">
    <property type="term" value="F:rRNA pseudouridine synthase activity"/>
    <property type="evidence" value="ECO:0007669"/>
    <property type="project" value="UniProtKB-ARBA"/>
</dbReference>
<dbReference type="GO" id="GO:0003723">
    <property type="term" value="F:RNA binding"/>
    <property type="evidence" value="ECO:0007669"/>
    <property type="project" value="UniProtKB-KW"/>
</dbReference>
<name>Q01Z61_SOLUE</name>
<dbReference type="InParanoid" id="Q01Z61"/>
<dbReference type="Gene3D" id="3.10.290.10">
    <property type="entry name" value="RNA-binding S4 domain"/>
    <property type="match status" value="1"/>
</dbReference>
<dbReference type="EMBL" id="CP000473">
    <property type="protein sequence ID" value="ABJ85054.1"/>
    <property type="molecule type" value="Genomic_DNA"/>
</dbReference>
<protein>
    <recommendedName>
        <fullName evidence="4">Pseudouridine synthase</fullName>
        <ecNumber evidence="4">5.4.99.-</ecNumber>
    </recommendedName>
</protein>
<dbReference type="Pfam" id="PF00849">
    <property type="entry name" value="PseudoU_synth_2"/>
    <property type="match status" value="1"/>
</dbReference>
<accession>Q01Z61</accession>
<dbReference type="NCBIfam" id="TIGR00093">
    <property type="entry name" value="pseudouridine synthase"/>
    <property type="match status" value="1"/>
</dbReference>
<feature type="domain" description="RNA-binding S4" evidence="6">
    <location>
        <begin position="14"/>
        <end position="76"/>
    </location>
</feature>
<evidence type="ECO:0000259" key="6">
    <source>
        <dbReference type="SMART" id="SM00363"/>
    </source>
</evidence>
<keyword evidence="2 4" id="KW-0413">Isomerase</keyword>
<proteinExistence type="inferred from homology"/>
<dbReference type="GO" id="GO:0000455">
    <property type="term" value="P:enzyme-directed rRNA pseudouridine synthesis"/>
    <property type="evidence" value="ECO:0007669"/>
    <property type="project" value="UniProtKB-ARBA"/>
</dbReference>
<dbReference type="SUPFAM" id="SSF55120">
    <property type="entry name" value="Pseudouridine synthase"/>
    <property type="match status" value="1"/>
</dbReference>
<dbReference type="Gene3D" id="3.30.70.1560">
    <property type="entry name" value="Alpha-L RNA-binding motif"/>
    <property type="match status" value="1"/>
</dbReference>
<evidence type="ECO:0000256" key="5">
    <source>
        <dbReference type="SAM" id="MobiDB-lite"/>
    </source>
</evidence>
<dbReference type="SMART" id="SM00363">
    <property type="entry name" value="S4"/>
    <property type="match status" value="1"/>
</dbReference>
<sequence>MEKKRNRQEKITLKTLERVFSKAGAGSRTDARKWISGGKVRVNGKVVLNPDHWVDPDHDKVTLEGKPLKAATKSYILLYKPKGYLTTYRDPEGRPTVYALLGDVGKWLSPVGRLDLDTSGLLVLTNDNDFAERITNPEHKVPKTYQIKAATVLSDEQIERLRAGVELSDGPTRPAEVKRLRDGPKHTFLEMTITEGRNRQVRRMLEAVESKVSKLVRTAIGPVRIGELPIGKWRNLTADEVHELRGQAAKKASGPARDKNRNKY</sequence>
<dbReference type="AlphaFoldDB" id="Q01Z61"/>
<dbReference type="InterPro" id="IPR020094">
    <property type="entry name" value="TruA/RsuA/RluB/E/F_N"/>
</dbReference>